<evidence type="ECO:0000313" key="3">
    <source>
        <dbReference type="Proteomes" id="UP000718281"/>
    </source>
</evidence>
<feature type="region of interest" description="Disordered" evidence="1">
    <location>
        <begin position="98"/>
        <end position="133"/>
    </location>
</feature>
<feature type="region of interest" description="Disordered" evidence="1">
    <location>
        <begin position="1"/>
        <end position="32"/>
    </location>
</feature>
<protein>
    <submittedName>
        <fullName evidence="2">Uncharacterized protein</fullName>
    </submittedName>
</protein>
<sequence length="323" mass="32457">MSEPTRFDEDPDPTGVRILLASQPDPGPMPADVSDRILAAFAEAGRRADLDADTGSQELSDELGLGVDAFDDFANLVAGQGVSGVDESGPAVPLHLVGRGTQPAGTSSETSGARTDVRTGSPSGSRSGAGMRGRVVDHRRRLTVLGGVAASVAALGLVGALLNNQGATSPTASSARAESVVGAAKDSSGLSATVDSAASANVPMAASSTGQPMHIELSTRTYTKATLARLAQDMLDAPGRQLGQPAVEAPSVGPIGTLIGLTDCVTTLGESDADAVFADLATFEGAPAVVIVVVDAELKHAYAVSRSCSKGDPGLLFGPVDMP</sequence>
<comment type="caution">
    <text evidence="2">The sequence shown here is derived from an EMBL/GenBank/DDBJ whole genome shotgun (WGS) entry which is preliminary data.</text>
</comment>
<evidence type="ECO:0000313" key="2">
    <source>
        <dbReference type="EMBL" id="MBK6302273.1"/>
    </source>
</evidence>
<gene>
    <name evidence="2" type="ORF">IPF40_14995</name>
</gene>
<name>A0A934X8U9_9MICO</name>
<reference evidence="2 3" key="1">
    <citation type="submission" date="2020-10" db="EMBL/GenBank/DDBJ databases">
        <title>Connecting structure to function with the recovery of over 1000 high-quality activated sludge metagenome-assembled genomes encoding full-length rRNA genes using long-read sequencing.</title>
        <authorList>
            <person name="Singleton C.M."/>
            <person name="Petriglieri F."/>
            <person name="Kristensen J.M."/>
            <person name="Kirkegaard R.H."/>
            <person name="Michaelsen T.Y."/>
            <person name="Andersen M.H."/>
            <person name="Karst S.M."/>
            <person name="Dueholm M.S."/>
            <person name="Nielsen P.H."/>
            <person name="Albertsen M."/>
        </authorList>
    </citation>
    <scope>NUCLEOTIDE SEQUENCE [LARGE SCALE GENOMIC DNA]</scope>
    <source>
        <strain evidence="2">AalE_18-Q3-R2-46_BAT3C.188</strain>
    </source>
</reference>
<proteinExistence type="predicted"/>
<feature type="compositionally biased region" description="Polar residues" evidence="1">
    <location>
        <begin position="103"/>
        <end position="113"/>
    </location>
</feature>
<evidence type="ECO:0000256" key="1">
    <source>
        <dbReference type="SAM" id="MobiDB-lite"/>
    </source>
</evidence>
<accession>A0A934X8U9</accession>
<organism evidence="2 3">
    <name type="scientific">Candidatus Phosphoribacter hodrii</name>
    <dbReference type="NCBI Taxonomy" id="2953743"/>
    <lineage>
        <taxon>Bacteria</taxon>
        <taxon>Bacillati</taxon>
        <taxon>Actinomycetota</taxon>
        <taxon>Actinomycetes</taxon>
        <taxon>Micrococcales</taxon>
        <taxon>Dermatophilaceae</taxon>
        <taxon>Candidatus Phosphoribacter</taxon>
    </lineage>
</organism>
<dbReference type="Proteomes" id="UP000718281">
    <property type="component" value="Unassembled WGS sequence"/>
</dbReference>
<feature type="compositionally biased region" description="Low complexity" evidence="1">
    <location>
        <begin position="118"/>
        <end position="133"/>
    </location>
</feature>
<dbReference type="AlphaFoldDB" id="A0A934X8U9"/>
<dbReference type="EMBL" id="JADIXZ010000009">
    <property type="protein sequence ID" value="MBK6302273.1"/>
    <property type="molecule type" value="Genomic_DNA"/>
</dbReference>